<reference evidence="2 3" key="1">
    <citation type="journal article" date="2014" name="BMC Genomics">
        <title>Comparative genome sequencing reveals chemotype-specific gene clusters in the toxigenic black mold Stachybotrys.</title>
        <authorList>
            <person name="Semeiks J."/>
            <person name="Borek D."/>
            <person name="Otwinowski Z."/>
            <person name="Grishin N.V."/>
        </authorList>
    </citation>
    <scope>NUCLEOTIDE SEQUENCE [LARGE SCALE GENOMIC DNA]</scope>
    <source>
        <strain evidence="3">CBS 109288 / IBT 7711</strain>
    </source>
</reference>
<protein>
    <recommendedName>
        <fullName evidence="4">TeaA receptor TeaR</fullName>
    </recommendedName>
</protein>
<dbReference type="OrthoDB" id="418495at2759"/>
<feature type="compositionally biased region" description="Low complexity" evidence="1">
    <location>
        <begin position="1"/>
        <end position="20"/>
    </location>
</feature>
<feature type="compositionally biased region" description="Basic and acidic residues" evidence="1">
    <location>
        <begin position="28"/>
        <end position="37"/>
    </location>
</feature>
<dbReference type="HOGENOM" id="CLU_023414_1_0_1"/>
<feature type="compositionally biased region" description="Basic and acidic residues" evidence="1">
    <location>
        <begin position="387"/>
        <end position="408"/>
    </location>
</feature>
<dbReference type="EMBL" id="KL648587">
    <property type="protein sequence ID" value="KEY68180.1"/>
    <property type="molecule type" value="Genomic_DNA"/>
</dbReference>
<feature type="compositionally biased region" description="Basic and acidic residues" evidence="1">
    <location>
        <begin position="131"/>
        <end position="146"/>
    </location>
</feature>
<proteinExistence type="predicted"/>
<evidence type="ECO:0000313" key="3">
    <source>
        <dbReference type="Proteomes" id="UP000028045"/>
    </source>
</evidence>
<organism evidence="2 3">
    <name type="scientific">Stachybotrys chartarum (strain CBS 109288 / IBT 7711)</name>
    <name type="common">Toxic black mold</name>
    <name type="synonym">Stilbospora chartarum</name>
    <dbReference type="NCBI Taxonomy" id="1280523"/>
    <lineage>
        <taxon>Eukaryota</taxon>
        <taxon>Fungi</taxon>
        <taxon>Dikarya</taxon>
        <taxon>Ascomycota</taxon>
        <taxon>Pezizomycotina</taxon>
        <taxon>Sordariomycetes</taxon>
        <taxon>Hypocreomycetidae</taxon>
        <taxon>Hypocreales</taxon>
        <taxon>Stachybotryaceae</taxon>
        <taxon>Stachybotrys</taxon>
    </lineage>
</organism>
<evidence type="ECO:0000256" key="1">
    <source>
        <dbReference type="SAM" id="MobiDB-lite"/>
    </source>
</evidence>
<feature type="compositionally biased region" description="Basic and acidic residues" evidence="1">
    <location>
        <begin position="168"/>
        <end position="185"/>
    </location>
</feature>
<gene>
    <name evidence="2" type="ORF">S7711_07269</name>
</gene>
<feature type="region of interest" description="Disordered" evidence="1">
    <location>
        <begin position="257"/>
        <end position="524"/>
    </location>
</feature>
<feature type="compositionally biased region" description="Polar residues" evidence="1">
    <location>
        <begin position="335"/>
        <end position="348"/>
    </location>
</feature>
<evidence type="ECO:0008006" key="4">
    <source>
        <dbReference type="Google" id="ProtNLM"/>
    </source>
</evidence>
<dbReference type="Proteomes" id="UP000028045">
    <property type="component" value="Unassembled WGS sequence"/>
</dbReference>
<dbReference type="AlphaFoldDB" id="A0A084ASA1"/>
<sequence>MAVASTAAAATATITPPTSSHGENNHWGYDKYNPRNQDDDEYTEYTHQNGHAVHGASSHRDGGTRKTTSADNLVGARWNQQTDFNALSPPLDTEPKTSRSYSMDAGARPHHDGEDQQQAAPRGAGSDQDDDHSKWIHRDKLAKIESEELQAAGIFIPKTRASSKQRRDRSQSRLRRGTDASEQSHNRSRKNSLAVEQRNLEPSPPIWDLRTPEEIAEEESSDAYFTQNGGKGASRIPVAKTSPAPIPADYLERANLAARKLPDDPEDETILYPKTRSRSMSASVRDADANDMAATSRHPGPDASPRKNTTGPRKPSGTKPATGRPKTGTGKGRDASNSSGTRPSTRSGDLSGAKQPEGDPPWMVNSYKPDPRLPPDQQLLPTVARRLQQEQWEKEGKFGNIYDKDFRPLNDNVFLKPPEAEKSASEENQENEQSQQDGWPLKPEAAAKSPSLRQGSYSTMPKIADKSPLASPMASPRMPNTPQQFQSPQQPTLQAQATPATPAAQDPPNEKQDKDGGCGCCVVM</sequence>
<name>A0A084ASA1_STACB</name>
<feature type="region of interest" description="Disordered" evidence="1">
    <location>
        <begin position="1"/>
        <end position="245"/>
    </location>
</feature>
<accession>A0A084ASA1</accession>
<feature type="compositionally biased region" description="Low complexity" evidence="1">
    <location>
        <begin position="480"/>
        <end position="507"/>
    </location>
</feature>
<keyword evidence="3" id="KW-1185">Reference proteome</keyword>
<evidence type="ECO:0000313" key="2">
    <source>
        <dbReference type="EMBL" id="KEY68180.1"/>
    </source>
</evidence>
<feature type="compositionally biased region" description="Low complexity" evidence="1">
    <location>
        <begin position="317"/>
        <end position="328"/>
    </location>
</feature>